<dbReference type="EC" id="1.1.1.49" evidence="7"/>
<dbReference type="GO" id="GO:0005829">
    <property type="term" value="C:cytosol"/>
    <property type="evidence" value="ECO:0007669"/>
    <property type="project" value="TreeGrafter"/>
</dbReference>
<dbReference type="PRINTS" id="PR00079">
    <property type="entry name" value="G6PDHDRGNASE"/>
</dbReference>
<feature type="binding site" evidence="7">
    <location>
        <position position="202"/>
    </location>
    <ligand>
        <name>substrate</name>
    </ligand>
</feature>
<dbReference type="Gene3D" id="3.30.360.10">
    <property type="entry name" value="Dihydrodipicolinate Reductase, domain 2"/>
    <property type="match status" value="1"/>
</dbReference>
<feature type="active site" description="Proton acceptor" evidence="7">
    <location>
        <position position="264"/>
    </location>
</feature>
<dbReference type="PIRSF" id="PIRSF000110">
    <property type="entry name" value="G6PD"/>
    <property type="match status" value="1"/>
</dbReference>
<dbReference type="InterPro" id="IPR022675">
    <property type="entry name" value="G6P_DH_C"/>
</dbReference>
<reference evidence="11" key="1">
    <citation type="submission" date="2017-02" db="EMBL/GenBank/DDBJ databases">
        <authorList>
            <person name="Daims H."/>
        </authorList>
    </citation>
    <scope>NUCLEOTIDE SEQUENCE [LARGE SCALE GENOMIC DNA]</scope>
</reference>
<evidence type="ECO:0000313" key="11">
    <source>
        <dbReference type="Proteomes" id="UP000195667"/>
    </source>
</evidence>
<evidence type="ECO:0000259" key="8">
    <source>
        <dbReference type="Pfam" id="PF00479"/>
    </source>
</evidence>
<feature type="binding site" evidence="7">
    <location>
        <position position="172"/>
    </location>
    <ligand>
        <name>NADP(+)</name>
        <dbReference type="ChEBI" id="CHEBI:58349"/>
    </ligand>
</feature>
<evidence type="ECO:0000256" key="6">
    <source>
        <dbReference type="ARBA" id="ARBA00023277"/>
    </source>
</evidence>
<dbReference type="Proteomes" id="UP000195667">
    <property type="component" value="Unassembled WGS sequence"/>
</dbReference>
<proteinExistence type="inferred from homology"/>
<dbReference type="PANTHER" id="PTHR23429">
    <property type="entry name" value="GLUCOSE-6-PHOSPHATE 1-DEHYDROGENASE G6PD"/>
    <property type="match status" value="1"/>
</dbReference>
<dbReference type="GO" id="GO:0004345">
    <property type="term" value="F:glucose-6-phosphate dehydrogenase activity"/>
    <property type="evidence" value="ECO:0007669"/>
    <property type="project" value="UniProtKB-UniRule"/>
</dbReference>
<dbReference type="UniPathway" id="UPA00115">
    <property type="reaction ID" value="UER00408"/>
</dbReference>
<dbReference type="RefSeq" id="WP_087143803.1">
    <property type="nucleotide sequence ID" value="NZ_FUKI01000119.1"/>
</dbReference>
<dbReference type="InterPro" id="IPR001282">
    <property type="entry name" value="G6P_DH"/>
</dbReference>
<keyword evidence="6 7" id="KW-0119">Carbohydrate metabolism</keyword>
<evidence type="ECO:0000259" key="9">
    <source>
        <dbReference type="Pfam" id="PF02781"/>
    </source>
</evidence>
<feature type="binding site" evidence="7">
    <location>
        <position position="364"/>
    </location>
    <ligand>
        <name>substrate</name>
    </ligand>
</feature>
<comment type="caution">
    <text evidence="7">Lacks conserved residue(s) required for the propagation of feature annotation.</text>
</comment>
<dbReference type="Gene3D" id="3.40.50.720">
    <property type="entry name" value="NAD(P)-binding Rossmann-like Domain"/>
    <property type="match status" value="1"/>
</dbReference>
<evidence type="ECO:0000256" key="1">
    <source>
        <dbReference type="ARBA" id="ARBA00004937"/>
    </source>
</evidence>
<evidence type="ECO:0000256" key="7">
    <source>
        <dbReference type="HAMAP-Rule" id="MF_00966"/>
    </source>
</evidence>
<dbReference type="Pfam" id="PF02781">
    <property type="entry name" value="G6PD_C"/>
    <property type="match status" value="1"/>
</dbReference>
<evidence type="ECO:0000256" key="3">
    <source>
        <dbReference type="ARBA" id="ARBA00022526"/>
    </source>
</evidence>
<keyword evidence="3 7" id="KW-0313">Glucose metabolism</keyword>
<dbReference type="InterPro" id="IPR022674">
    <property type="entry name" value="G6P_DH_NAD-bd"/>
</dbReference>
<dbReference type="GO" id="GO:0009051">
    <property type="term" value="P:pentose-phosphate shunt, oxidative branch"/>
    <property type="evidence" value="ECO:0007669"/>
    <property type="project" value="TreeGrafter"/>
</dbReference>
<feature type="binding site" evidence="7">
    <location>
        <position position="259"/>
    </location>
    <ligand>
        <name>substrate</name>
    </ligand>
</feature>
<dbReference type="PANTHER" id="PTHR23429:SF0">
    <property type="entry name" value="GLUCOSE-6-PHOSPHATE 1-DEHYDROGENASE"/>
    <property type="match status" value="1"/>
</dbReference>
<comment type="similarity">
    <text evidence="2 7">Belongs to the glucose-6-phosphate dehydrogenase family.</text>
</comment>
<evidence type="ECO:0000256" key="5">
    <source>
        <dbReference type="ARBA" id="ARBA00023002"/>
    </source>
</evidence>
<gene>
    <name evidence="7 10" type="primary">zwf</name>
    <name evidence="10" type="ORF">CRENPOLYSF1_430060</name>
</gene>
<evidence type="ECO:0000256" key="4">
    <source>
        <dbReference type="ARBA" id="ARBA00022857"/>
    </source>
</evidence>
<evidence type="ECO:0000256" key="2">
    <source>
        <dbReference type="ARBA" id="ARBA00009975"/>
    </source>
</evidence>
<evidence type="ECO:0000313" key="10">
    <source>
        <dbReference type="EMBL" id="SJM93365.1"/>
    </source>
</evidence>
<dbReference type="PROSITE" id="PS00069">
    <property type="entry name" value="G6P_DEHYDROGENASE"/>
    <property type="match status" value="1"/>
</dbReference>
<comment type="pathway">
    <text evidence="1 7">Carbohydrate degradation; pentose phosphate pathway; D-ribulose 5-phosphate from D-glucose 6-phosphate (oxidative stage): step 1/3.</text>
</comment>
<dbReference type="OrthoDB" id="9802739at2"/>
<organism evidence="10 11">
    <name type="scientific">Crenothrix polyspora</name>
    <dbReference type="NCBI Taxonomy" id="360316"/>
    <lineage>
        <taxon>Bacteria</taxon>
        <taxon>Pseudomonadati</taxon>
        <taxon>Pseudomonadota</taxon>
        <taxon>Gammaproteobacteria</taxon>
        <taxon>Methylococcales</taxon>
        <taxon>Crenotrichaceae</taxon>
        <taxon>Crenothrix</taxon>
    </lineage>
</organism>
<protein>
    <recommendedName>
        <fullName evidence="7">Glucose-6-phosphate 1-dehydrogenase</fullName>
        <shortName evidence="7">G6PD</shortName>
        <ecNumber evidence="7">1.1.1.49</ecNumber>
    </recommendedName>
</protein>
<name>A0A1R4HAU8_9GAMM</name>
<keyword evidence="4 7" id="KW-0521">NADP</keyword>
<dbReference type="Pfam" id="PF00479">
    <property type="entry name" value="G6PD_N"/>
    <property type="match status" value="1"/>
</dbReference>
<feature type="binding site" evidence="7">
    <location>
        <position position="206"/>
    </location>
    <ligand>
        <name>substrate</name>
    </ligand>
</feature>
<dbReference type="EMBL" id="FUKI01000119">
    <property type="protein sequence ID" value="SJM93365.1"/>
    <property type="molecule type" value="Genomic_DNA"/>
</dbReference>
<dbReference type="GO" id="GO:0006006">
    <property type="term" value="P:glucose metabolic process"/>
    <property type="evidence" value="ECO:0007669"/>
    <property type="project" value="UniProtKB-KW"/>
</dbReference>
<feature type="domain" description="Glucose-6-phosphate dehydrogenase C-terminal" evidence="9">
    <location>
        <begin position="213"/>
        <end position="512"/>
    </location>
</feature>
<dbReference type="SUPFAM" id="SSF51735">
    <property type="entry name" value="NAD(P)-binding Rossmann-fold domains"/>
    <property type="match status" value="1"/>
</dbReference>
<keyword evidence="5 7" id="KW-0560">Oxidoreductase</keyword>
<dbReference type="NCBIfam" id="TIGR00871">
    <property type="entry name" value="zwf"/>
    <property type="match status" value="1"/>
</dbReference>
<comment type="catalytic activity">
    <reaction evidence="7">
        <text>D-glucose 6-phosphate + NADP(+) = 6-phospho-D-glucono-1,5-lactone + NADPH + H(+)</text>
        <dbReference type="Rhea" id="RHEA:15841"/>
        <dbReference type="ChEBI" id="CHEBI:15378"/>
        <dbReference type="ChEBI" id="CHEBI:57783"/>
        <dbReference type="ChEBI" id="CHEBI:57955"/>
        <dbReference type="ChEBI" id="CHEBI:58349"/>
        <dbReference type="ChEBI" id="CHEBI:61548"/>
        <dbReference type="EC" id="1.1.1.49"/>
    </reaction>
</comment>
<dbReference type="AlphaFoldDB" id="A0A1R4HAU8"/>
<dbReference type="HAMAP" id="MF_00966">
    <property type="entry name" value="G6PD"/>
    <property type="match status" value="1"/>
</dbReference>
<feature type="domain" description="Glucose-6-phosphate dehydrogenase NAD-binding" evidence="8">
    <location>
        <begin position="26"/>
        <end position="211"/>
    </location>
</feature>
<keyword evidence="11" id="KW-1185">Reference proteome</keyword>
<dbReference type="InterPro" id="IPR019796">
    <property type="entry name" value="G6P_DH_AS"/>
</dbReference>
<comment type="function">
    <text evidence="7">Catalyzes the oxidation of glucose 6-phosphate to 6-phosphogluconolactone.</text>
</comment>
<dbReference type="GO" id="GO:0050661">
    <property type="term" value="F:NADP binding"/>
    <property type="evidence" value="ECO:0007669"/>
    <property type="project" value="UniProtKB-UniRule"/>
</dbReference>
<sequence length="514" mass="58470">MLDTKTDNPLTAGTNITHAPQPCTLVIFGGGGDLTRRKLLPAVYNQALEGELPANFAVLGLSIEKMDDVKYREFARKGIEQFSRKPLDKAFWGDFEKRFHYLQGSFDNPEFYVQLKQRLDEIDSQFSIPGNHVFYLAIPPALIETCVCQLKAAGLVMPVDDNSPFSRIIVEKPIGRDLASAHKINATLCSNFDEQQIYRIDHYLGKETVQNILAMRFSNVIFEPLWNSRYIDHVQITVAEEEGVGTRAGYYDTAGALRDMIQNHILQLLSLIAMEPPWSMDADVIRDHRQNVLNCLRAITPENFDQHVVRAQYGAGFHHGEDVPGYRREAGVSQDSTTETYVALKVFIDNWRWAGVPFYIRTGKRMPKRTSEIAIQFKSVPPILFNSNHDQPLEPNVLALSIQPNEGLSLRIATKLPGTKLRVFPVKMDFRYGSTFGEQSPEAYERLLLDVMAGDATLFMRRDAVESSWAWVDNILNIWASSRTRWLPEYSAGTWGPLEADRLIESDNRQWRLL</sequence>
<feature type="binding site" evidence="7">
    <location>
        <position position="240"/>
    </location>
    <ligand>
        <name>substrate</name>
    </ligand>
</feature>
<dbReference type="InterPro" id="IPR036291">
    <property type="entry name" value="NAD(P)-bd_dom_sf"/>
</dbReference>
<dbReference type="SUPFAM" id="SSF55347">
    <property type="entry name" value="Glyceraldehyde-3-phosphate dehydrogenase-like, C-terminal domain"/>
    <property type="match status" value="1"/>
</dbReference>
<accession>A0A1R4HAU8</accession>